<reference evidence="4 5" key="1">
    <citation type="journal article" date="2013" name="Genome Announc.">
        <title>Whole-Genome Sequence of the Clinical Strain Corynebacterium argentoratense DSM 44202, Isolated from a Human Throat Specimen.</title>
        <authorList>
            <person name="Bomholt C."/>
            <person name="Glaub A."/>
            <person name="Gravermann K."/>
            <person name="Albersmeier A."/>
            <person name="Brinkrolf K."/>
            <person name="Ruckert C."/>
            <person name="Tauch A."/>
        </authorList>
    </citation>
    <scope>NUCLEOTIDE SEQUENCE [LARGE SCALE GENOMIC DNA]</scope>
    <source>
        <strain evidence="4">DSM 44202</strain>
    </source>
</reference>
<accession>U3GTB6</accession>
<dbReference type="PANTHER" id="PTHR10046">
    <property type="entry name" value="ATP DEPENDENT LON PROTEASE FAMILY MEMBER"/>
    <property type="match status" value="1"/>
</dbReference>
<dbReference type="SUPFAM" id="SSF54211">
    <property type="entry name" value="Ribosomal protein S5 domain 2-like"/>
    <property type="match status" value="1"/>
</dbReference>
<dbReference type="GO" id="GO:0006508">
    <property type="term" value="P:proteolysis"/>
    <property type="evidence" value="ECO:0007669"/>
    <property type="project" value="UniProtKB-KW"/>
</dbReference>
<dbReference type="InterPro" id="IPR020568">
    <property type="entry name" value="Ribosomal_Su5_D2-typ_SF"/>
</dbReference>
<dbReference type="EMBL" id="CP006365">
    <property type="protein sequence ID" value="AGU14569.1"/>
    <property type="molecule type" value="Genomic_DNA"/>
</dbReference>
<dbReference type="EC" id="3.4.21.53" evidence="1"/>
<evidence type="ECO:0000313" key="4">
    <source>
        <dbReference type="EMBL" id="AGU14569.1"/>
    </source>
</evidence>
<protein>
    <recommendedName>
        <fullName evidence="1">endopeptidase La</fullName>
        <ecNumber evidence="1">3.4.21.53</ecNumber>
    </recommendedName>
</protein>
<proteinExistence type="inferred from homology"/>
<keyword evidence="1" id="KW-0720">Serine protease</keyword>
<keyword evidence="2" id="KW-1133">Transmembrane helix</keyword>
<feature type="active site" evidence="1">
    <location>
        <position position="307"/>
    </location>
</feature>
<dbReference type="PATRIC" id="fig|1348662.3.peg.395"/>
<dbReference type="PROSITE" id="PS51786">
    <property type="entry name" value="LON_PROTEOLYTIC"/>
    <property type="match status" value="1"/>
</dbReference>
<dbReference type="KEGG" id="caz:CARG_02000"/>
<dbReference type="InterPro" id="IPR001478">
    <property type="entry name" value="PDZ"/>
</dbReference>
<dbReference type="Gene3D" id="3.30.230.10">
    <property type="match status" value="1"/>
</dbReference>
<comment type="similarity">
    <text evidence="1">Belongs to the peptidase S16 family.</text>
</comment>
<dbReference type="GO" id="GO:0030163">
    <property type="term" value="P:protein catabolic process"/>
    <property type="evidence" value="ECO:0007669"/>
    <property type="project" value="InterPro"/>
</dbReference>
<keyword evidence="2" id="KW-0812">Transmembrane</keyword>
<organism evidence="4 5">
    <name type="scientific">Corynebacterium argentoratense DSM 44202</name>
    <dbReference type="NCBI Taxonomy" id="1348662"/>
    <lineage>
        <taxon>Bacteria</taxon>
        <taxon>Bacillati</taxon>
        <taxon>Actinomycetota</taxon>
        <taxon>Actinomycetes</taxon>
        <taxon>Mycobacteriales</taxon>
        <taxon>Corynebacteriaceae</taxon>
        <taxon>Corynebacterium</taxon>
    </lineage>
</organism>
<dbReference type="InterPro" id="IPR008269">
    <property type="entry name" value="Lon_proteolytic"/>
</dbReference>
<dbReference type="HOGENOM" id="CLU_042037_1_0_11"/>
<dbReference type="AlphaFoldDB" id="U3GTB6"/>
<dbReference type="InterPro" id="IPR027065">
    <property type="entry name" value="Lon_Prtase"/>
</dbReference>
<evidence type="ECO:0000259" key="3">
    <source>
        <dbReference type="PROSITE" id="PS51786"/>
    </source>
</evidence>
<keyword evidence="2" id="KW-0472">Membrane</keyword>
<feature type="domain" description="Lon proteolytic" evidence="3">
    <location>
        <begin position="256"/>
        <end position="358"/>
    </location>
</feature>
<dbReference type="GO" id="GO:0004176">
    <property type="term" value="F:ATP-dependent peptidase activity"/>
    <property type="evidence" value="ECO:0007669"/>
    <property type="project" value="UniProtKB-UniRule"/>
</dbReference>
<evidence type="ECO:0000256" key="2">
    <source>
        <dbReference type="SAM" id="Phobius"/>
    </source>
</evidence>
<dbReference type="SUPFAM" id="SSF50156">
    <property type="entry name" value="PDZ domain-like"/>
    <property type="match status" value="1"/>
</dbReference>
<dbReference type="Proteomes" id="UP000016943">
    <property type="component" value="Chromosome"/>
</dbReference>
<dbReference type="GO" id="GO:0005524">
    <property type="term" value="F:ATP binding"/>
    <property type="evidence" value="ECO:0007669"/>
    <property type="project" value="InterPro"/>
</dbReference>
<dbReference type="InterPro" id="IPR036034">
    <property type="entry name" value="PDZ_sf"/>
</dbReference>
<evidence type="ECO:0000313" key="5">
    <source>
        <dbReference type="Proteomes" id="UP000016943"/>
    </source>
</evidence>
<dbReference type="InterPro" id="IPR014721">
    <property type="entry name" value="Ribsml_uS5_D2-typ_fold_subgr"/>
</dbReference>
<dbReference type="STRING" id="1348662.CARG_02000"/>
<keyword evidence="1" id="KW-0645">Protease</keyword>
<comment type="catalytic activity">
    <reaction evidence="1">
        <text>Hydrolysis of proteins in presence of ATP.</text>
        <dbReference type="EC" id="3.4.21.53"/>
    </reaction>
</comment>
<sequence>MSNTAAQPQPPTQRSSRTRRVVIATSLTTALALVALANMTHIPGTSIDLTTGVGAEGPGPTFNTLGEFEGKEIVSVDGAATHPTTGQLNMTTVAVRSNMTLAQTLNRWLVEGDTLISLKDLYPEGMSEQEVNELNQHAFAQSENSATFAALNYLNYPLQVEVADVVKDAPAAGEMQAGDIIDSINNNPVRTPVEVVHAVRDHKPGDTLNVGFTRDGQQRDVNIKLESNPQDPDVAWLGVLLSPKTLDNISVDYNLENIGGPSAGMMFALAVVDKLTAEEITGGKYIAGTGTIEADGSVGPIGGITHKMKTVSEDGAEVFLAPADNCDEVARASKKDKGGMAIIKVNTLKDAVDGLKAYNEGKPYATCEAS</sequence>
<dbReference type="GeneID" id="78249265"/>
<feature type="transmembrane region" description="Helical" evidence="2">
    <location>
        <begin position="21"/>
        <end position="39"/>
    </location>
</feature>
<feature type="active site" evidence="1">
    <location>
        <position position="262"/>
    </location>
</feature>
<keyword evidence="5" id="KW-1185">Reference proteome</keyword>
<keyword evidence="1" id="KW-0378">Hydrolase</keyword>
<name>U3GTB6_9CORY</name>
<evidence type="ECO:0000256" key="1">
    <source>
        <dbReference type="PROSITE-ProRule" id="PRU01122"/>
    </source>
</evidence>
<dbReference type="eggNOG" id="COG3480">
    <property type="taxonomic scope" value="Bacteria"/>
</dbReference>
<dbReference type="Gene3D" id="2.30.42.10">
    <property type="match status" value="1"/>
</dbReference>
<dbReference type="MEROPS" id="S16.012"/>
<dbReference type="RefSeq" id="WP_020975709.1">
    <property type="nucleotide sequence ID" value="NC_022198.1"/>
</dbReference>
<gene>
    <name evidence="4" type="ORF">CARG_02000</name>
</gene>
<dbReference type="Pfam" id="PF05362">
    <property type="entry name" value="Lon_C"/>
    <property type="match status" value="1"/>
</dbReference>
<dbReference type="Pfam" id="PF13180">
    <property type="entry name" value="PDZ_2"/>
    <property type="match status" value="1"/>
</dbReference>
<dbReference type="GO" id="GO:0004252">
    <property type="term" value="F:serine-type endopeptidase activity"/>
    <property type="evidence" value="ECO:0007669"/>
    <property type="project" value="UniProtKB-UniRule"/>
</dbReference>